<organism evidence="2">
    <name type="scientific">Vibrio cyclitrophicus</name>
    <dbReference type="NCBI Taxonomy" id="47951"/>
    <lineage>
        <taxon>Bacteria</taxon>
        <taxon>Pseudomonadati</taxon>
        <taxon>Pseudomonadota</taxon>
        <taxon>Gammaproteobacteria</taxon>
        <taxon>Vibrionales</taxon>
        <taxon>Vibrionaceae</taxon>
        <taxon>Vibrio</taxon>
    </lineage>
</organism>
<dbReference type="EMBL" id="MDBS01000025">
    <property type="protein sequence ID" value="PMP29724.1"/>
    <property type="molecule type" value="Genomic_DNA"/>
</dbReference>
<gene>
    <name evidence="2" type="ORF">BCS90_16370</name>
</gene>
<proteinExistence type="inferred from homology"/>
<dbReference type="AlphaFoldDB" id="A0A7Z1MJ52"/>
<dbReference type="GO" id="GO:0016740">
    <property type="term" value="F:transferase activity"/>
    <property type="evidence" value="ECO:0007669"/>
    <property type="project" value="UniProtKB-KW"/>
</dbReference>
<reference evidence="2" key="1">
    <citation type="submission" date="2016-07" db="EMBL/GenBank/DDBJ databases">
        <authorList>
            <person name="Kauffman K."/>
            <person name="Arevalo P."/>
            <person name="Polz M.F."/>
        </authorList>
    </citation>
    <scope>NUCLEOTIDE SEQUENCE</scope>
    <source>
        <strain evidence="2">10N.222.46.E12</strain>
    </source>
</reference>
<dbReference type="PANTHER" id="PTHR43300:SF11">
    <property type="entry name" value="ACETYLTRANSFERASE RV3034C-RELATED"/>
    <property type="match status" value="1"/>
</dbReference>
<dbReference type="RefSeq" id="WP_102332431.1">
    <property type="nucleotide sequence ID" value="NZ_CP170595.1"/>
</dbReference>
<protein>
    <submittedName>
        <fullName evidence="2">Transferase</fullName>
    </submittedName>
</protein>
<reference evidence="2" key="2">
    <citation type="journal article" date="2018" name="Nature">
        <title>A major lineage of non-tailed dsDNA viruses as unrecognized killers of marine bacteria.</title>
        <authorList>
            <person name="Kauffman K.M."/>
            <person name="Hussain F.A."/>
            <person name="Yang J."/>
            <person name="Arevalo P."/>
            <person name="Brown J.M."/>
            <person name="Chang W.K."/>
            <person name="VanInsberghe D."/>
            <person name="Elsherbini J."/>
            <person name="Sharma R.S."/>
            <person name="Cutler M.B."/>
            <person name="Kelly L."/>
            <person name="Polz M.F."/>
        </authorList>
    </citation>
    <scope>NUCLEOTIDE SEQUENCE</scope>
    <source>
        <strain evidence="2">10N.222.46.E12</strain>
    </source>
</reference>
<comment type="similarity">
    <text evidence="1">Belongs to the transferase hexapeptide repeat family.</text>
</comment>
<dbReference type="InterPro" id="IPR050179">
    <property type="entry name" value="Trans_hexapeptide_repeat"/>
</dbReference>
<evidence type="ECO:0000313" key="2">
    <source>
        <dbReference type="EMBL" id="PMP29724.1"/>
    </source>
</evidence>
<dbReference type="SUPFAM" id="SSF51161">
    <property type="entry name" value="Trimeric LpxA-like enzymes"/>
    <property type="match status" value="1"/>
</dbReference>
<comment type="caution">
    <text evidence="2">The sequence shown here is derived from an EMBL/GenBank/DDBJ whole genome shotgun (WGS) entry which is preliminary data.</text>
</comment>
<evidence type="ECO:0000256" key="1">
    <source>
        <dbReference type="ARBA" id="ARBA00007274"/>
    </source>
</evidence>
<dbReference type="CDD" id="cd04647">
    <property type="entry name" value="LbH_MAT_like"/>
    <property type="match status" value="1"/>
</dbReference>
<dbReference type="Gene3D" id="2.160.10.10">
    <property type="entry name" value="Hexapeptide repeat proteins"/>
    <property type="match status" value="1"/>
</dbReference>
<dbReference type="PANTHER" id="PTHR43300">
    <property type="entry name" value="ACETYLTRANSFERASE"/>
    <property type="match status" value="1"/>
</dbReference>
<dbReference type="InterPro" id="IPR011004">
    <property type="entry name" value="Trimer_LpxA-like_sf"/>
</dbReference>
<name>A0A7Z1MJ52_9VIBR</name>
<keyword evidence="2" id="KW-0808">Transferase</keyword>
<sequence>MSVQEKFGGELTDEEFRKFTLYINQSNNKPDDETRAQILGFTNENVRIAPGAIVRIGDNQLGPRSYVGLYSYINGDVVIGEDVAIGPHVSIVAGNHVFDPMTNCFSGRSCWEEGSVVIQRGVWLTSGVVITPGTTVGECALVCANSVVTSDVLPYAIVAGTPAKQIGRIDPESGQYHWFNKE</sequence>
<accession>A0A7Z1MJ52</accession>